<keyword evidence="3" id="KW-0648">Protein biosynthesis</keyword>
<proteinExistence type="inferred from homology"/>
<keyword evidence="2" id="KW-0396">Initiation factor</keyword>
<dbReference type="Gene3D" id="1.25.40.180">
    <property type="match status" value="3"/>
</dbReference>
<evidence type="ECO:0000259" key="5">
    <source>
        <dbReference type="PROSITE" id="PS51366"/>
    </source>
</evidence>
<dbReference type="GO" id="GO:0003729">
    <property type="term" value="F:mRNA binding"/>
    <property type="evidence" value="ECO:0007669"/>
    <property type="project" value="TreeGrafter"/>
</dbReference>
<feature type="compositionally biased region" description="Basic and acidic residues" evidence="4">
    <location>
        <begin position="257"/>
        <end position="278"/>
    </location>
</feature>
<dbReference type="InterPro" id="IPR003891">
    <property type="entry name" value="Initiation_fac_eIF4g_MI"/>
</dbReference>
<feature type="compositionally biased region" description="Polar residues" evidence="4">
    <location>
        <begin position="646"/>
        <end position="668"/>
    </location>
</feature>
<dbReference type="SUPFAM" id="SSF48371">
    <property type="entry name" value="ARM repeat"/>
    <property type="match status" value="3"/>
</dbReference>
<evidence type="ECO:0000256" key="1">
    <source>
        <dbReference type="ARBA" id="ARBA00005775"/>
    </source>
</evidence>
<dbReference type="PROSITE" id="PS51366">
    <property type="entry name" value="MI"/>
    <property type="match status" value="1"/>
</dbReference>
<protein>
    <recommendedName>
        <fullName evidence="5">MI domain-containing protein</fullName>
    </recommendedName>
</protein>
<feature type="compositionally biased region" description="Basic residues" evidence="4">
    <location>
        <begin position="246"/>
        <end position="256"/>
    </location>
</feature>
<dbReference type="AlphaFoldDB" id="A0AAN9TQC9"/>
<feature type="region of interest" description="Disordered" evidence="4">
    <location>
        <begin position="239"/>
        <end position="278"/>
    </location>
</feature>
<dbReference type="Proteomes" id="UP001367676">
    <property type="component" value="Unassembled WGS sequence"/>
</dbReference>
<evidence type="ECO:0000256" key="3">
    <source>
        <dbReference type="ARBA" id="ARBA00022917"/>
    </source>
</evidence>
<name>A0AAN9TQC9_9HEMI</name>
<dbReference type="Pfam" id="PF02854">
    <property type="entry name" value="MIF4G"/>
    <property type="match status" value="1"/>
</dbReference>
<feature type="domain" description="MI" evidence="5">
    <location>
        <begin position="312"/>
        <end position="435"/>
    </location>
</feature>
<feature type="region of interest" description="Disordered" evidence="4">
    <location>
        <begin position="644"/>
        <end position="668"/>
    </location>
</feature>
<comment type="caution">
    <text evidence="6">The sequence shown here is derived from an EMBL/GenBank/DDBJ whole genome shotgun (WGS) entry which is preliminary data.</text>
</comment>
<comment type="similarity">
    <text evidence="1">Belongs to the eukaryotic initiation factor 4G family.</text>
</comment>
<dbReference type="SMART" id="SM00543">
    <property type="entry name" value="MIF4G"/>
    <property type="match status" value="1"/>
</dbReference>
<organism evidence="6 7">
    <name type="scientific">Parthenolecanium corni</name>
    <dbReference type="NCBI Taxonomy" id="536013"/>
    <lineage>
        <taxon>Eukaryota</taxon>
        <taxon>Metazoa</taxon>
        <taxon>Ecdysozoa</taxon>
        <taxon>Arthropoda</taxon>
        <taxon>Hexapoda</taxon>
        <taxon>Insecta</taxon>
        <taxon>Pterygota</taxon>
        <taxon>Neoptera</taxon>
        <taxon>Paraneoptera</taxon>
        <taxon>Hemiptera</taxon>
        <taxon>Sternorrhyncha</taxon>
        <taxon>Coccoidea</taxon>
        <taxon>Coccidae</taxon>
        <taxon>Parthenolecanium</taxon>
    </lineage>
</organism>
<keyword evidence="7" id="KW-1185">Reference proteome</keyword>
<dbReference type="GO" id="GO:0003743">
    <property type="term" value="F:translation initiation factor activity"/>
    <property type="evidence" value="ECO:0007669"/>
    <property type="project" value="UniProtKB-KW"/>
</dbReference>
<evidence type="ECO:0000313" key="6">
    <source>
        <dbReference type="EMBL" id="KAK7602276.1"/>
    </source>
</evidence>
<dbReference type="PANTHER" id="PTHR23253:SF78">
    <property type="entry name" value="EUKARYOTIC TRANSLATION INITIATION FACTOR 4G1, ISOFORM B-RELATED"/>
    <property type="match status" value="1"/>
</dbReference>
<gene>
    <name evidence="6" type="ORF">V9T40_009717</name>
</gene>
<evidence type="ECO:0000313" key="7">
    <source>
        <dbReference type="Proteomes" id="UP001367676"/>
    </source>
</evidence>
<dbReference type="InterPro" id="IPR003890">
    <property type="entry name" value="MIF4G-like_typ-3"/>
</dbReference>
<accession>A0AAN9TQC9</accession>
<dbReference type="PANTHER" id="PTHR23253">
    <property type="entry name" value="EUKARYOTIC TRANSLATION INITIATION FACTOR 4 GAMMA"/>
    <property type="match status" value="1"/>
</dbReference>
<sequence length="668" mass="76863">MDIQKTLSAIIETFTPSSLEESVQQIKALSLNDPPNLNYLSNLILQKVGLEADMAKEYARLCAALQEIDVFKVVLVDNCKTEFEKVIDKHIRMKSRHQEFFMSMTRGVLLNDEPSDVEEENKLRCSTMRLCNFIGELFLLKVLASKAVCRCIDVLLTANDDFSLDCLCTLLSTCGKQLEENLRKKGSEAMDFYFSSINIVTVYNEKFNISNEVAYKARRLAALREMTWDIRVDVEKQAQKNQEAKKKAKKEKKRLKKERERRAKDNTQDKDFSETDTNDKDEYCYRGRSDVTISPSTFPKREITKECPHKNEIVDIVVDMVEDLVEEKDFKRSAHYVESYFSGSEKKNIFLTKLIQYVLDKNSIYRYAVGELLSIMVKSNFYQPHQMMQQLIFLFNESQHLLIDIPCLWYNIGELYSALIREEYITLPDLKAAIETAGFKRSDMSANFVCNLLTVLRHNEGDVWVQLVAWDNSILTLGDFIAPTEIRYYINRFELNYLVSRPSIVDPVTKELSVINVKKILVNYISLDEEKAFSRIYKWSQNHIGDKIESPEFLTALTLAICEFSVEATKGLETEKLKRHSKILVCYVKESPALRKTCIKAVEKFTSENENARESRAEILTILRDEKVLAEDVAMNDLAQAVENASLKNRPSQTMDMPTTAAATSSQT</sequence>
<dbReference type="EMBL" id="JBBCAQ010000010">
    <property type="protein sequence ID" value="KAK7602276.1"/>
    <property type="molecule type" value="Genomic_DNA"/>
</dbReference>
<dbReference type="Pfam" id="PF02847">
    <property type="entry name" value="MA3"/>
    <property type="match status" value="1"/>
</dbReference>
<evidence type="ECO:0000256" key="2">
    <source>
        <dbReference type="ARBA" id="ARBA00022540"/>
    </source>
</evidence>
<dbReference type="GO" id="GO:0016281">
    <property type="term" value="C:eukaryotic translation initiation factor 4F complex"/>
    <property type="evidence" value="ECO:0007669"/>
    <property type="project" value="TreeGrafter"/>
</dbReference>
<reference evidence="6 7" key="1">
    <citation type="submission" date="2024-03" db="EMBL/GenBank/DDBJ databases">
        <title>Adaptation during the transition from Ophiocordyceps entomopathogen to insect associate is accompanied by gene loss and intensified selection.</title>
        <authorList>
            <person name="Ward C.M."/>
            <person name="Onetto C.A."/>
            <person name="Borneman A.R."/>
        </authorList>
    </citation>
    <scope>NUCLEOTIDE SEQUENCE [LARGE SCALE GENOMIC DNA]</scope>
    <source>
        <strain evidence="6">AWRI1</strain>
        <tissue evidence="6">Single Adult Female</tissue>
    </source>
</reference>
<dbReference type="InterPro" id="IPR016024">
    <property type="entry name" value="ARM-type_fold"/>
</dbReference>
<evidence type="ECO:0000256" key="4">
    <source>
        <dbReference type="SAM" id="MobiDB-lite"/>
    </source>
</evidence>